<dbReference type="RefSeq" id="WP_379935839.1">
    <property type="nucleotide sequence ID" value="NZ_JBHTHY010000014.1"/>
</dbReference>
<evidence type="ECO:0000313" key="4">
    <source>
        <dbReference type="EMBL" id="MFD0798934.1"/>
    </source>
</evidence>
<keyword evidence="5" id="KW-1185">Reference proteome</keyword>
<proteinExistence type="predicted"/>
<reference evidence="5" key="1">
    <citation type="journal article" date="2019" name="Int. J. Syst. Evol. Microbiol.">
        <title>The Global Catalogue of Microorganisms (GCM) 10K type strain sequencing project: providing services to taxonomists for standard genome sequencing and annotation.</title>
        <authorList>
            <consortium name="The Broad Institute Genomics Platform"/>
            <consortium name="The Broad Institute Genome Sequencing Center for Infectious Disease"/>
            <person name="Wu L."/>
            <person name="Ma J."/>
        </authorList>
    </citation>
    <scope>NUCLEOTIDE SEQUENCE [LARGE SCALE GENOMIC DNA]</scope>
    <source>
        <strain evidence="5">CCUG 61948</strain>
    </source>
</reference>
<evidence type="ECO:0000313" key="5">
    <source>
        <dbReference type="Proteomes" id="UP001597012"/>
    </source>
</evidence>
<feature type="signal peptide" evidence="2">
    <location>
        <begin position="1"/>
        <end position="18"/>
    </location>
</feature>
<dbReference type="NCBIfam" id="TIGR04183">
    <property type="entry name" value="Por_Secre_tail"/>
    <property type="match status" value="1"/>
</dbReference>
<evidence type="ECO:0000256" key="1">
    <source>
        <dbReference type="ARBA" id="ARBA00022729"/>
    </source>
</evidence>
<dbReference type="EMBL" id="JBHTHY010000014">
    <property type="protein sequence ID" value="MFD0798934.1"/>
    <property type="molecule type" value="Genomic_DNA"/>
</dbReference>
<sequence>MKKIYFILLLGFSLTIQAQDNTLPVQNQNTEISGFKLYPNPATADIVYVTTEQNAVKQIRVFDVFGELVLTDRISNKALDISRLSPGVYMVQVVENNKSINRKLVVR</sequence>
<protein>
    <submittedName>
        <fullName evidence="4">T9SS type A sorting domain-containing protein</fullName>
    </submittedName>
</protein>
<feature type="domain" description="Secretion system C-terminal sorting" evidence="3">
    <location>
        <begin position="37"/>
        <end position="106"/>
    </location>
</feature>
<accession>A0ABW3B885</accession>
<feature type="chain" id="PRO_5046832969" evidence="2">
    <location>
        <begin position="19"/>
        <end position="107"/>
    </location>
</feature>
<dbReference type="Proteomes" id="UP001597012">
    <property type="component" value="Unassembled WGS sequence"/>
</dbReference>
<keyword evidence="1 2" id="KW-0732">Signal</keyword>
<organism evidence="4 5">
    <name type="scientific">Maribacter chungangensis</name>
    <dbReference type="NCBI Taxonomy" id="1069117"/>
    <lineage>
        <taxon>Bacteria</taxon>
        <taxon>Pseudomonadati</taxon>
        <taxon>Bacteroidota</taxon>
        <taxon>Flavobacteriia</taxon>
        <taxon>Flavobacteriales</taxon>
        <taxon>Flavobacteriaceae</taxon>
        <taxon>Maribacter</taxon>
    </lineage>
</organism>
<gene>
    <name evidence="4" type="ORF">ACFQZJ_15790</name>
</gene>
<dbReference type="Pfam" id="PF18962">
    <property type="entry name" value="Por_Secre_tail"/>
    <property type="match status" value="1"/>
</dbReference>
<comment type="caution">
    <text evidence="4">The sequence shown here is derived from an EMBL/GenBank/DDBJ whole genome shotgun (WGS) entry which is preliminary data.</text>
</comment>
<dbReference type="InterPro" id="IPR026444">
    <property type="entry name" value="Secre_tail"/>
</dbReference>
<evidence type="ECO:0000259" key="3">
    <source>
        <dbReference type="Pfam" id="PF18962"/>
    </source>
</evidence>
<evidence type="ECO:0000256" key="2">
    <source>
        <dbReference type="SAM" id="SignalP"/>
    </source>
</evidence>
<name>A0ABW3B885_9FLAO</name>